<protein>
    <submittedName>
        <fullName evidence="1">Uncharacterized protein</fullName>
    </submittedName>
</protein>
<gene>
    <name evidence="1" type="ORF">J0A67_08150</name>
</gene>
<keyword evidence="2" id="KW-1185">Reference proteome</keyword>
<reference evidence="1 2" key="1">
    <citation type="submission" date="2021-03" db="EMBL/GenBank/DDBJ databases">
        <title>novel species isolated from a fishpond in China.</title>
        <authorList>
            <person name="Lu H."/>
            <person name="Cai Z."/>
        </authorList>
    </citation>
    <scope>NUCLEOTIDE SEQUENCE [LARGE SCALE GENOMIC DNA]</scope>
    <source>
        <strain evidence="1 2">JCM 31546</strain>
    </source>
</reference>
<name>A0ABS3BNT7_9BACT</name>
<dbReference type="Proteomes" id="UP000664698">
    <property type="component" value="Unassembled WGS sequence"/>
</dbReference>
<accession>A0ABS3BNT7</accession>
<organism evidence="1 2">
    <name type="scientific">Algoriphagus aestuariicola</name>
    <dbReference type="NCBI Taxonomy" id="1852016"/>
    <lineage>
        <taxon>Bacteria</taxon>
        <taxon>Pseudomonadati</taxon>
        <taxon>Bacteroidota</taxon>
        <taxon>Cytophagia</taxon>
        <taxon>Cytophagales</taxon>
        <taxon>Cyclobacteriaceae</taxon>
        <taxon>Algoriphagus</taxon>
    </lineage>
</organism>
<dbReference type="EMBL" id="JAFKCW010000002">
    <property type="protein sequence ID" value="MBN7800828.1"/>
    <property type="molecule type" value="Genomic_DNA"/>
</dbReference>
<comment type="caution">
    <text evidence="1">The sequence shown here is derived from an EMBL/GenBank/DDBJ whole genome shotgun (WGS) entry which is preliminary data.</text>
</comment>
<sequence length="114" mass="12925">MKKQRIAFFLGLVWLIGIVAVFSFPPSSELRTKSNYSSAELKGISTPDLVFSLVDHSPEVPAFKASLGIADLKDTDWSVAFVHSFLQYLSPSFFTKSKALFDVLTTFFYFFHTW</sequence>
<evidence type="ECO:0000313" key="1">
    <source>
        <dbReference type="EMBL" id="MBN7800828.1"/>
    </source>
</evidence>
<proteinExistence type="predicted"/>
<evidence type="ECO:0000313" key="2">
    <source>
        <dbReference type="Proteomes" id="UP000664698"/>
    </source>
</evidence>
<dbReference type="RefSeq" id="WP_206568817.1">
    <property type="nucleotide sequence ID" value="NZ_JAFKCW010000002.1"/>
</dbReference>